<feature type="compositionally biased region" description="Acidic residues" evidence="1">
    <location>
        <begin position="25"/>
        <end position="68"/>
    </location>
</feature>
<dbReference type="STRING" id="735517.SAMN05444272_4501"/>
<feature type="region of interest" description="Disordered" evidence="1">
    <location>
        <begin position="98"/>
        <end position="169"/>
    </location>
</feature>
<keyword evidence="3" id="KW-1185">Reference proteome</keyword>
<organism evidence="2 3">
    <name type="scientific">Roseibium suaedae</name>
    <dbReference type="NCBI Taxonomy" id="735517"/>
    <lineage>
        <taxon>Bacteria</taxon>
        <taxon>Pseudomonadati</taxon>
        <taxon>Pseudomonadota</taxon>
        <taxon>Alphaproteobacteria</taxon>
        <taxon>Hyphomicrobiales</taxon>
        <taxon>Stappiaceae</taxon>
        <taxon>Roseibium</taxon>
    </lineage>
</organism>
<evidence type="ECO:0000313" key="2">
    <source>
        <dbReference type="EMBL" id="SHN18279.1"/>
    </source>
</evidence>
<sequence length="169" mass="17763">MGVTKSSLLALLGKPDPSRASSSAEETEAEDEEAETEEETSEAETEDQTDEAAEEETAEDEDEEDGAGEGDQASRFEQALNLMSSGLAEGRGKLAKELASDVATGRMSAERAQSLLKAAPKTSSLSAHMSGKDKGPGQDKPSNQASDLSKAEQSLLATAQGMKTSRRPR</sequence>
<evidence type="ECO:0000256" key="1">
    <source>
        <dbReference type="SAM" id="MobiDB-lite"/>
    </source>
</evidence>
<protein>
    <submittedName>
        <fullName evidence="2">Uncharacterized protein</fullName>
    </submittedName>
</protein>
<accession>A0A1M7PMH8</accession>
<dbReference type="Proteomes" id="UP000186002">
    <property type="component" value="Unassembled WGS sequence"/>
</dbReference>
<dbReference type="EMBL" id="FRBW01000009">
    <property type="protein sequence ID" value="SHN18279.1"/>
    <property type="molecule type" value="Genomic_DNA"/>
</dbReference>
<dbReference type="AlphaFoldDB" id="A0A1M7PMH8"/>
<evidence type="ECO:0000313" key="3">
    <source>
        <dbReference type="Proteomes" id="UP000186002"/>
    </source>
</evidence>
<feature type="region of interest" description="Disordered" evidence="1">
    <location>
        <begin position="1"/>
        <end position="84"/>
    </location>
</feature>
<proteinExistence type="predicted"/>
<gene>
    <name evidence="2" type="ORF">SAMN05444272_4501</name>
</gene>
<feature type="compositionally biased region" description="Polar residues" evidence="1">
    <location>
        <begin position="140"/>
        <end position="163"/>
    </location>
</feature>
<reference evidence="2 3" key="1">
    <citation type="submission" date="2016-11" db="EMBL/GenBank/DDBJ databases">
        <authorList>
            <person name="Jaros S."/>
            <person name="Januszkiewicz K."/>
            <person name="Wedrychowicz H."/>
        </authorList>
    </citation>
    <scope>NUCLEOTIDE SEQUENCE [LARGE SCALE GENOMIC DNA]</scope>
    <source>
        <strain evidence="2 3">DSM 22153</strain>
    </source>
</reference>
<name>A0A1M7PMH8_9HYPH</name>
<dbReference type="RefSeq" id="WP_073015616.1">
    <property type="nucleotide sequence ID" value="NZ_FRBW01000009.1"/>
</dbReference>